<accession>A0ABQ9HLH6</accession>
<comment type="caution">
    <text evidence="1">The sequence shown here is derived from an EMBL/GenBank/DDBJ whole genome shotgun (WGS) entry which is preliminary data.</text>
</comment>
<name>A0ABQ9HLH6_9NEOP</name>
<sequence>MSLHKWHQALLELESVFVLVVLLHYLSMFRVGPPLDLNVDADGQQLCLTILVFDPASQHSRIACSLMSKSIPPLLFQQLSPFSSASESCIWRETIPAFLAFDAHSGGSSWFSSLLPWLSFWDPLTPLRPHRLGAQHEGSARVNLVVLSSAGGGGLHSCCTALYMPRPGLPTPFALLLLTSPCLAAVEVGCMLRVSSPLVALSTFDICGTLACSPPTKANQVQSPSGHFGFSQVVIVPDIATSWWVFSGISSFPHPCIPVLFHSHFISPSSTLKILSSKHSKRGEFALGCKTLTSVTKTSCGLLVRQPAACLRISLKTTRTPPPVTYPCFYHHSANTIIAKAMYSSERHLLMDSVVMMSPSVATLTRTWTSPKPEPGSTLKHLAVPELGVEVGALLGCKTQISPGAPIPCLH</sequence>
<keyword evidence="2" id="KW-1185">Reference proteome</keyword>
<organism evidence="1 2">
    <name type="scientific">Dryococelus australis</name>
    <dbReference type="NCBI Taxonomy" id="614101"/>
    <lineage>
        <taxon>Eukaryota</taxon>
        <taxon>Metazoa</taxon>
        <taxon>Ecdysozoa</taxon>
        <taxon>Arthropoda</taxon>
        <taxon>Hexapoda</taxon>
        <taxon>Insecta</taxon>
        <taxon>Pterygota</taxon>
        <taxon>Neoptera</taxon>
        <taxon>Polyneoptera</taxon>
        <taxon>Phasmatodea</taxon>
        <taxon>Verophasmatodea</taxon>
        <taxon>Anareolatae</taxon>
        <taxon>Phasmatidae</taxon>
        <taxon>Eurycanthinae</taxon>
        <taxon>Dryococelus</taxon>
    </lineage>
</organism>
<reference evidence="1 2" key="1">
    <citation type="submission" date="2023-02" db="EMBL/GenBank/DDBJ databases">
        <title>LHISI_Scaffold_Assembly.</title>
        <authorList>
            <person name="Stuart O.P."/>
            <person name="Cleave R."/>
            <person name="Magrath M.J.L."/>
            <person name="Mikheyev A.S."/>
        </authorList>
    </citation>
    <scope>NUCLEOTIDE SEQUENCE [LARGE SCALE GENOMIC DNA]</scope>
    <source>
        <strain evidence="1">Daus_M_001</strain>
        <tissue evidence="1">Leg muscle</tissue>
    </source>
</reference>
<protein>
    <submittedName>
        <fullName evidence="1">Uncharacterized protein</fullName>
    </submittedName>
</protein>
<proteinExistence type="predicted"/>
<evidence type="ECO:0000313" key="2">
    <source>
        <dbReference type="Proteomes" id="UP001159363"/>
    </source>
</evidence>
<evidence type="ECO:0000313" key="1">
    <source>
        <dbReference type="EMBL" id="KAJ8885009.1"/>
    </source>
</evidence>
<dbReference type="Proteomes" id="UP001159363">
    <property type="component" value="Chromosome X"/>
</dbReference>
<dbReference type="EMBL" id="JARBHB010000004">
    <property type="protein sequence ID" value="KAJ8885009.1"/>
    <property type="molecule type" value="Genomic_DNA"/>
</dbReference>
<gene>
    <name evidence="1" type="ORF">PR048_011205</name>
</gene>